<protein>
    <recommendedName>
        <fullName evidence="3">Methyltransferase domain-containing protein</fullName>
    </recommendedName>
</protein>
<dbReference type="AlphaFoldDB" id="A0A1H5Y9Z4"/>
<dbReference type="InterPro" id="IPR029063">
    <property type="entry name" value="SAM-dependent_MTases_sf"/>
</dbReference>
<sequence length="184" mass="22144">MYEKTFPNKRFKHTLEFLKKHISTSHSILDLGVENPFSKIMKEEGFSVKNTTGEDLDTNQEVFQSEKTDVVTAFEIFEHLLNPYTILKEIKSDKLFLSIPMRLWFSPAYRSKIDMWDRHYHEFEDWQVDWLLEKTGWKIIDREKWTNPVNKFGFRPLLRKFTNRYYIVYAEKTHTPTLPEEKGA</sequence>
<evidence type="ECO:0000313" key="2">
    <source>
        <dbReference type="Proteomes" id="UP000236737"/>
    </source>
</evidence>
<keyword evidence="2" id="KW-1185">Reference proteome</keyword>
<dbReference type="SUPFAM" id="SSF53335">
    <property type="entry name" value="S-adenosyl-L-methionine-dependent methyltransferases"/>
    <property type="match status" value="1"/>
</dbReference>
<dbReference type="EMBL" id="FNVP01000007">
    <property type="protein sequence ID" value="SEG20798.1"/>
    <property type="molecule type" value="Genomic_DNA"/>
</dbReference>
<dbReference type="RefSeq" id="WP_104000053.1">
    <property type="nucleotide sequence ID" value="NZ_FNVP01000007.1"/>
</dbReference>
<dbReference type="Proteomes" id="UP000236737">
    <property type="component" value="Unassembled WGS sequence"/>
</dbReference>
<gene>
    <name evidence="1" type="ORF">SAMN04488130_107150</name>
</gene>
<organism evidence="1 2">
    <name type="scientific">Flavobacterium urumqiense</name>
    <dbReference type="NCBI Taxonomy" id="935224"/>
    <lineage>
        <taxon>Bacteria</taxon>
        <taxon>Pseudomonadati</taxon>
        <taxon>Bacteroidota</taxon>
        <taxon>Flavobacteriia</taxon>
        <taxon>Flavobacteriales</taxon>
        <taxon>Flavobacteriaceae</taxon>
        <taxon>Flavobacterium</taxon>
    </lineage>
</organism>
<proteinExistence type="predicted"/>
<dbReference type="OrthoDB" id="1123183at2"/>
<accession>A0A1H5Y9Z4</accession>
<dbReference type="Gene3D" id="3.40.50.150">
    <property type="entry name" value="Vaccinia Virus protein VP39"/>
    <property type="match status" value="1"/>
</dbReference>
<reference evidence="2" key="1">
    <citation type="submission" date="2016-10" db="EMBL/GenBank/DDBJ databases">
        <authorList>
            <person name="Varghese N."/>
            <person name="Submissions S."/>
        </authorList>
    </citation>
    <scope>NUCLEOTIDE SEQUENCE [LARGE SCALE GENOMIC DNA]</scope>
    <source>
        <strain evidence="2">CGMCC 1.9230</strain>
    </source>
</reference>
<evidence type="ECO:0000313" key="1">
    <source>
        <dbReference type="EMBL" id="SEG20798.1"/>
    </source>
</evidence>
<dbReference type="Pfam" id="PF13489">
    <property type="entry name" value="Methyltransf_23"/>
    <property type="match status" value="1"/>
</dbReference>
<name>A0A1H5Y9Z4_9FLAO</name>
<evidence type="ECO:0008006" key="3">
    <source>
        <dbReference type="Google" id="ProtNLM"/>
    </source>
</evidence>